<dbReference type="Proteomes" id="UP000184440">
    <property type="component" value="Unassembled WGS sequence"/>
</dbReference>
<evidence type="ECO:0000313" key="4">
    <source>
        <dbReference type="EMBL" id="SHN44507.1"/>
    </source>
</evidence>
<dbReference type="Gene3D" id="3.30.750.24">
    <property type="entry name" value="STAS domain"/>
    <property type="match status" value="1"/>
</dbReference>
<dbReference type="Pfam" id="PF01740">
    <property type="entry name" value="STAS"/>
    <property type="match status" value="1"/>
</dbReference>
<dbReference type="PANTHER" id="PTHR33495:SF2">
    <property type="entry name" value="ANTI-SIGMA FACTOR ANTAGONIST TM_1081-RELATED"/>
    <property type="match status" value="1"/>
</dbReference>
<dbReference type="AlphaFoldDB" id="A0A1M7RDW8"/>
<feature type="domain" description="STAS" evidence="3">
    <location>
        <begin position="6"/>
        <end position="104"/>
    </location>
</feature>
<dbReference type="CDD" id="cd07043">
    <property type="entry name" value="STAS_anti-anti-sigma_factors"/>
    <property type="match status" value="1"/>
</dbReference>
<evidence type="ECO:0000313" key="5">
    <source>
        <dbReference type="Proteomes" id="UP000184440"/>
    </source>
</evidence>
<organism evidence="4 5">
    <name type="scientific">Cryptosporangium aurantiacum</name>
    <dbReference type="NCBI Taxonomy" id="134849"/>
    <lineage>
        <taxon>Bacteria</taxon>
        <taxon>Bacillati</taxon>
        <taxon>Actinomycetota</taxon>
        <taxon>Actinomycetes</taxon>
        <taxon>Cryptosporangiales</taxon>
        <taxon>Cryptosporangiaceae</taxon>
        <taxon>Cryptosporangium</taxon>
    </lineage>
</organism>
<dbReference type="PROSITE" id="PS50801">
    <property type="entry name" value="STAS"/>
    <property type="match status" value="1"/>
</dbReference>
<dbReference type="SUPFAM" id="SSF52091">
    <property type="entry name" value="SpoIIaa-like"/>
    <property type="match status" value="1"/>
</dbReference>
<reference evidence="4 5" key="1">
    <citation type="submission" date="2016-11" db="EMBL/GenBank/DDBJ databases">
        <authorList>
            <person name="Jaros S."/>
            <person name="Januszkiewicz K."/>
            <person name="Wedrychowicz H."/>
        </authorList>
    </citation>
    <scope>NUCLEOTIDE SEQUENCE [LARGE SCALE GENOMIC DNA]</scope>
    <source>
        <strain evidence="4 5">DSM 46144</strain>
    </source>
</reference>
<evidence type="ECO:0000256" key="2">
    <source>
        <dbReference type="RuleBase" id="RU003749"/>
    </source>
</evidence>
<accession>A0A1M7RDW8</accession>
<dbReference type="InterPro" id="IPR036513">
    <property type="entry name" value="STAS_dom_sf"/>
</dbReference>
<dbReference type="InterPro" id="IPR002645">
    <property type="entry name" value="STAS_dom"/>
</dbReference>
<proteinExistence type="inferred from homology"/>
<dbReference type="GO" id="GO:0043856">
    <property type="term" value="F:anti-sigma factor antagonist activity"/>
    <property type="evidence" value="ECO:0007669"/>
    <property type="project" value="InterPro"/>
</dbReference>
<dbReference type="PANTHER" id="PTHR33495">
    <property type="entry name" value="ANTI-SIGMA FACTOR ANTAGONIST TM_1081-RELATED-RELATED"/>
    <property type="match status" value="1"/>
</dbReference>
<sequence length="104" mass="11347">MDRPPTRFDVSTTDGCTVLRVLGDLDSDSAPTLRTMLSKEFDVGHDVIVDLANCPFLDSVGIGVLVFGWKAAETEGTRFHLRNIGRYAQRVLDLVGLSDLIPVA</sequence>
<evidence type="ECO:0000259" key="3">
    <source>
        <dbReference type="PROSITE" id="PS50801"/>
    </source>
</evidence>
<evidence type="ECO:0000256" key="1">
    <source>
        <dbReference type="ARBA" id="ARBA00009013"/>
    </source>
</evidence>
<dbReference type="STRING" id="134849.SAMN05443668_110234"/>
<protein>
    <recommendedName>
        <fullName evidence="2">Anti-sigma factor antagonist</fullName>
    </recommendedName>
</protein>
<dbReference type="InterPro" id="IPR003658">
    <property type="entry name" value="Anti-sigma_ant"/>
</dbReference>
<dbReference type="RefSeq" id="WP_073261402.1">
    <property type="nucleotide sequence ID" value="NZ_FRCS01000010.1"/>
</dbReference>
<gene>
    <name evidence="4" type="ORF">SAMN05443668_110234</name>
</gene>
<dbReference type="EMBL" id="FRCS01000010">
    <property type="protein sequence ID" value="SHN44507.1"/>
    <property type="molecule type" value="Genomic_DNA"/>
</dbReference>
<keyword evidence="5" id="KW-1185">Reference proteome</keyword>
<comment type="similarity">
    <text evidence="1 2">Belongs to the anti-sigma-factor antagonist family.</text>
</comment>
<dbReference type="NCBIfam" id="TIGR00377">
    <property type="entry name" value="ant_ant_sig"/>
    <property type="match status" value="1"/>
</dbReference>
<dbReference type="OrthoDB" id="3556031at2"/>
<name>A0A1M7RDW8_9ACTN</name>